<evidence type="ECO:0000313" key="4">
    <source>
        <dbReference type="RefSeq" id="XP_030754199.1"/>
    </source>
</evidence>
<dbReference type="OrthoDB" id="7103806at2759"/>
<accession>A0A6J2XUG1</accession>
<dbReference type="CTD" id="31593"/>
<feature type="region of interest" description="Disordered" evidence="2">
    <location>
        <begin position="583"/>
        <end position="622"/>
    </location>
</feature>
<dbReference type="Gene3D" id="1.25.40.10">
    <property type="entry name" value="Tetratricopeptide repeat domain"/>
    <property type="match status" value="2"/>
</dbReference>
<dbReference type="SUPFAM" id="SSF48452">
    <property type="entry name" value="TPR-like"/>
    <property type="match status" value="2"/>
</dbReference>
<dbReference type="GO" id="GO:0043161">
    <property type="term" value="P:proteasome-mediated ubiquitin-dependent protein catabolic process"/>
    <property type="evidence" value="ECO:0007669"/>
    <property type="project" value="TreeGrafter"/>
</dbReference>
<dbReference type="FunCoup" id="A0A6J2XUG1">
    <property type="interactions" value="1301"/>
</dbReference>
<evidence type="ECO:0000256" key="1">
    <source>
        <dbReference type="PROSITE-ProRule" id="PRU00339"/>
    </source>
</evidence>
<dbReference type="InParanoid" id="A0A6J2XUG1"/>
<dbReference type="InterPro" id="IPR011990">
    <property type="entry name" value="TPR-like_helical_dom_sf"/>
</dbReference>
<name>A0A6J2XUG1_SITOR</name>
<evidence type="ECO:0000313" key="3">
    <source>
        <dbReference type="Proteomes" id="UP000504635"/>
    </source>
</evidence>
<organism evidence="3 4">
    <name type="scientific">Sitophilus oryzae</name>
    <name type="common">Rice weevil</name>
    <name type="synonym">Curculio oryzae</name>
    <dbReference type="NCBI Taxonomy" id="7048"/>
    <lineage>
        <taxon>Eukaryota</taxon>
        <taxon>Metazoa</taxon>
        <taxon>Ecdysozoa</taxon>
        <taxon>Arthropoda</taxon>
        <taxon>Hexapoda</taxon>
        <taxon>Insecta</taxon>
        <taxon>Pterygota</taxon>
        <taxon>Neoptera</taxon>
        <taxon>Endopterygota</taxon>
        <taxon>Coleoptera</taxon>
        <taxon>Polyphaga</taxon>
        <taxon>Cucujiformia</taxon>
        <taxon>Curculionidae</taxon>
        <taxon>Dryophthorinae</taxon>
        <taxon>Sitophilus</taxon>
    </lineage>
</organism>
<feature type="repeat" description="TPR" evidence="1">
    <location>
        <begin position="430"/>
        <end position="463"/>
    </location>
</feature>
<dbReference type="InterPro" id="IPR019734">
    <property type="entry name" value="TPR_rpt"/>
</dbReference>
<dbReference type="PANTHER" id="PTHR46575:SF1">
    <property type="entry name" value="AMYLOID PROTEIN-BINDING PROTEIN 2"/>
    <property type="match status" value="1"/>
</dbReference>
<dbReference type="Pfam" id="PF13374">
    <property type="entry name" value="TPR_10"/>
    <property type="match status" value="1"/>
</dbReference>
<sequence length="622" mass="72002">MDEIRYGPPLKLYDLCINAAIVDSTPACILWSKDFRLLPSTTLLDFYERLFQERRLCVLTIEFKELDVFSRLLHVKGKRSFLLRCYQTILNHGSNISTTLVNTFTQYIKLQSRPDKILIDMGLRIGSFLCDGGWFVYSLIFLTLTATLILKLEESKEMLKNLLECYKLKIYAESLYCKFNTAKSTMKAAQDVVKKLEDLESVPNLAVLYSNFSAFYFLCSEYDESYKWAQKSVSLLTNDLPKRDVIEVLRQASKSCVVKREFLQSGLLIRQAMNLGEILHGKDQLPTFSNVLADYGFYLLYSDAMAESMQAYERALNYRLHIFERNNIYIALAHEDFAYVLYVTEYSSGRFKTAEEHAETSISMMEKLLPKDHLMLASAKRVKALILEEIALDERTDELKKGLLEAAEMLHIAALKLSRDNFGEKNVQTAKHYGNLGRLYQSMRQYDEAEKMHLRAIKIKEELLGPDDYEVGLSIGHLASLYNYHMKEYKEAETLYLRSIDINVKLFGTAYSGLEYDYRGLSHVYNKLSDHQKSIEYNRKMREWKNLREKVSTVKYKEPLLSPEEISTKFFAFARNGNKNFDKNDRYVSNSETDKNSQTISQKTMESLSDLTKNSQVKSGSE</sequence>
<dbReference type="PANTHER" id="PTHR46575">
    <property type="entry name" value="AMYLOID PROTEIN-BINDING PROTEIN 2"/>
    <property type="match status" value="1"/>
</dbReference>
<evidence type="ECO:0000256" key="2">
    <source>
        <dbReference type="SAM" id="MobiDB-lite"/>
    </source>
</evidence>
<reference evidence="4" key="1">
    <citation type="submission" date="2025-08" db="UniProtKB">
        <authorList>
            <consortium name="RefSeq"/>
        </authorList>
    </citation>
    <scope>IDENTIFICATION</scope>
    <source>
        <tissue evidence="4">Gonads</tissue>
    </source>
</reference>
<keyword evidence="1" id="KW-0802">TPR repeat</keyword>
<feature type="compositionally biased region" description="Polar residues" evidence="2">
    <location>
        <begin position="587"/>
        <end position="622"/>
    </location>
</feature>
<dbReference type="PROSITE" id="PS50005">
    <property type="entry name" value="TPR"/>
    <property type="match status" value="1"/>
</dbReference>
<dbReference type="GO" id="GO:1990756">
    <property type="term" value="F:ubiquitin-like ligase-substrate adaptor activity"/>
    <property type="evidence" value="ECO:0007669"/>
    <property type="project" value="TreeGrafter"/>
</dbReference>
<dbReference type="GeneID" id="115880991"/>
<proteinExistence type="predicted"/>
<dbReference type="Pfam" id="PF13424">
    <property type="entry name" value="TPR_12"/>
    <property type="match status" value="1"/>
</dbReference>
<dbReference type="KEGG" id="soy:115880991"/>
<gene>
    <name evidence="4" type="primary">LOC115880991</name>
</gene>
<protein>
    <submittedName>
        <fullName evidence="4">Amyloid protein-binding protein 2</fullName>
    </submittedName>
</protein>
<dbReference type="GO" id="GO:0006886">
    <property type="term" value="P:intracellular protein transport"/>
    <property type="evidence" value="ECO:0007669"/>
    <property type="project" value="InterPro"/>
</dbReference>
<dbReference type="SMART" id="SM00028">
    <property type="entry name" value="TPR"/>
    <property type="match status" value="3"/>
</dbReference>
<dbReference type="GO" id="GO:0031462">
    <property type="term" value="C:Cul2-RING ubiquitin ligase complex"/>
    <property type="evidence" value="ECO:0007669"/>
    <property type="project" value="TreeGrafter"/>
</dbReference>
<dbReference type="AlphaFoldDB" id="A0A6J2XUG1"/>
<dbReference type="RefSeq" id="XP_030754199.1">
    <property type="nucleotide sequence ID" value="XM_030898339.1"/>
</dbReference>
<dbReference type="InterPro" id="IPR042476">
    <property type="entry name" value="APPBP2"/>
</dbReference>
<dbReference type="Proteomes" id="UP000504635">
    <property type="component" value="Unplaced"/>
</dbReference>
<keyword evidence="3" id="KW-1185">Reference proteome</keyword>